<proteinExistence type="predicted"/>
<reference evidence="3 4" key="1">
    <citation type="submission" date="2020-12" db="EMBL/GenBank/DDBJ databases">
        <title>Metabolic potential, ecology and presence of endohyphal bacteria is reflected in genomic diversity of Mucoromycotina.</title>
        <authorList>
            <person name="Muszewska A."/>
            <person name="Okrasinska A."/>
            <person name="Steczkiewicz K."/>
            <person name="Drgas O."/>
            <person name="Orlowska M."/>
            <person name="Perlinska-Lenart U."/>
            <person name="Aleksandrzak-Piekarczyk T."/>
            <person name="Szatraj K."/>
            <person name="Zielenkiewicz U."/>
            <person name="Pilsyk S."/>
            <person name="Malc E."/>
            <person name="Mieczkowski P."/>
            <person name="Kruszewska J.S."/>
            <person name="Biernat P."/>
            <person name="Pawlowska J."/>
        </authorList>
    </citation>
    <scope>NUCLEOTIDE SEQUENCE [LARGE SCALE GENOMIC DNA]</scope>
    <source>
        <strain evidence="3 4">CBS 142.35</strain>
    </source>
</reference>
<evidence type="ECO:0008006" key="5">
    <source>
        <dbReference type="Google" id="ProtNLM"/>
    </source>
</evidence>
<dbReference type="OrthoDB" id="6022054at2759"/>
<dbReference type="Proteomes" id="UP000646827">
    <property type="component" value="Unassembled WGS sequence"/>
</dbReference>
<evidence type="ECO:0000313" key="4">
    <source>
        <dbReference type="Proteomes" id="UP000646827"/>
    </source>
</evidence>
<gene>
    <name evidence="3" type="ORF">INT45_011882</name>
</gene>
<keyword evidence="4" id="KW-1185">Reference proteome</keyword>
<evidence type="ECO:0000313" key="3">
    <source>
        <dbReference type="EMBL" id="KAG2216976.1"/>
    </source>
</evidence>
<dbReference type="EMBL" id="JAEPRB010000340">
    <property type="protein sequence ID" value="KAG2216976.1"/>
    <property type="molecule type" value="Genomic_DNA"/>
</dbReference>
<feature type="compositionally biased region" description="Low complexity" evidence="2">
    <location>
        <begin position="436"/>
        <end position="451"/>
    </location>
</feature>
<feature type="region of interest" description="Disordered" evidence="2">
    <location>
        <begin position="48"/>
        <end position="90"/>
    </location>
</feature>
<comment type="caution">
    <text evidence="3">The sequence shown here is derived from an EMBL/GenBank/DDBJ whole genome shotgun (WGS) entry which is preliminary data.</text>
</comment>
<feature type="region of interest" description="Disordered" evidence="2">
    <location>
        <begin position="1031"/>
        <end position="1054"/>
    </location>
</feature>
<organism evidence="3 4">
    <name type="scientific">Circinella minor</name>
    <dbReference type="NCBI Taxonomy" id="1195481"/>
    <lineage>
        <taxon>Eukaryota</taxon>
        <taxon>Fungi</taxon>
        <taxon>Fungi incertae sedis</taxon>
        <taxon>Mucoromycota</taxon>
        <taxon>Mucoromycotina</taxon>
        <taxon>Mucoromycetes</taxon>
        <taxon>Mucorales</taxon>
        <taxon>Lichtheimiaceae</taxon>
        <taxon>Circinella</taxon>
    </lineage>
</organism>
<dbReference type="InterPro" id="IPR007483">
    <property type="entry name" value="Hamartin"/>
</dbReference>
<sequence>MVTLRDIQRSINQTVRNATVDTDGQTTLDAIDTFLDEHGTTIDALSKNAVSRTTSPTTTSGGTTTTVIGGGSSGPTAATTTTAATTATNSSTTAASAAATAVAVTTGIGSSNNTTINNEAIDRLSNDLFQLYNTIIISPPPSRNVSNIVSCSPEALLIHNQHYLILLFVRKLVPLLSPDRIFFHDWWPMVLKPVLKTASYTNKVRREACGIVSDCLILEKLLIANNNNKYAKMIVDEYLGWSENYHKREEDSLERLDKHQVTTTTTSSSFYGEQHQQDETTRLRLQHQALLDLEQDEWSKSLVAILLSFGAAETKRFFMLLNEYFLQSKHRLQIVYLLSEFLLRKRTHLHEILETELFTSMLKSMMYDNSTTLIAMSVTNLIMILPRICTSLPPHLPQLFYIFARALCWDQLRDIRQKQSRVSHGDQPSDTGELTSSSSPAAASSSSPSSPVGNNRIAANGWDCADYTFSKLSAPPSNPLTGPFFTSLYGLYPCNFVKFLHAPYFYFVGHGFDMPEEFDEETFRSRTLTQVSRHMLHPSLITMDTETELTDRSRWMKMEPPDVIAQIMSLDLTNAASRVAFSSDKQQGSGNQPDLLNESIWALTGQVPRPSSSSMEDQQEQMVQEESESKQQEQEQDTTTTTIIDTVAIKTPERKQQSGKGVNSILDMHRALKSGAEVLIGDDVWDADLERFSSPSPSASVSPLLPDPVSIVATSMTDDSHLPETSIKSPTPSTTTTISPETKLLIAALKREVLLLRNELNFELFVKQQHLQHMGRLHREHVVDSSVEAERQRTYNATRILRAQLKEANTTLTKLKAESALTTQKHIKWEDEQGGKLRSYREARKKWQADMEEARQKLQEQEQLTAEQHIQLLKSQQEVFELKNELKTRQPLLEKASENEHRVMQLTKQMLLWEKDTAHLEEQKEYIKGLLSQWWGMEELVASLQAENQRLTKLQSELADEKEKISRQLEEQIKKESLLKKEVNDIDQTEKGVHKKQLQEMTQIINELKEKMEDLQMEKLECRAQIERTKHITTDKQELEEEEDIVENDENDDK</sequence>
<feature type="compositionally biased region" description="Acidic residues" evidence="2">
    <location>
        <begin position="617"/>
        <end position="626"/>
    </location>
</feature>
<accession>A0A8H7RW71</accession>
<feature type="region of interest" description="Disordered" evidence="2">
    <location>
        <begin position="606"/>
        <end position="642"/>
    </location>
</feature>
<dbReference type="GO" id="GO:0032007">
    <property type="term" value="P:negative regulation of TOR signaling"/>
    <property type="evidence" value="ECO:0007669"/>
    <property type="project" value="TreeGrafter"/>
</dbReference>
<dbReference type="GO" id="GO:0051726">
    <property type="term" value="P:regulation of cell cycle"/>
    <property type="evidence" value="ECO:0007669"/>
    <property type="project" value="TreeGrafter"/>
</dbReference>
<keyword evidence="1" id="KW-0175">Coiled coil</keyword>
<feature type="region of interest" description="Disordered" evidence="2">
    <location>
        <begin position="419"/>
        <end position="453"/>
    </location>
</feature>
<feature type="coiled-coil region" evidence="1">
    <location>
        <begin position="798"/>
        <end position="871"/>
    </location>
</feature>
<dbReference type="Pfam" id="PF04388">
    <property type="entry name" value="Hamartin"/>
    <property type="match status" value="2"/>
</dbReference>
<feature type="compositionally biased region" description="Low complexity" evidence="2">
    <location>
        <begin position="53"/>
        <end position="67"/>
    </location>
</feature>
<evidence type="ECO:0000256" key="1">
    <source>
        <dbReference type="SAM" id="Coils"/>
    </source>
</evidence>
<dbReference type="PANTHER" id="PTHR15154">
    <property type="entry name" value="HAMARTIN"/>
    <property type="match status" value="1"/>
</dbReference>
<feature type="compositionally biased region" description="Polar residues" evidence="2">
    <location>
        <begin position="420"/>
        <end position="435"/>
    </location>
</feature>
<protein>
    <recommendedName>
        <fullName evidence="5">Hamartin</fullName>
    </recommendedName>
</protein>
<dbReference type="PANTHER" id="PTHR15154:SF2">
    <property type="entry name" value="HAMARTIN"/>
    <property type="match status" value="1"/>
</dbReference>
<dbReference type="AlphaFoldDB" id="A0A8H7RW71"/>
<evidence type="ECO:0000256" key="2">
    <source>
        <dbReference type="SAM" id="MobiDB-lite"/>
    </source>
</evidence>
<feature type="compositionally biased region" description="Low complexity" evidence="2">
    <location>
        <begin position="723"/>
        <end position="737"/>
    </location>
</feature>
<dbReference type="GO" id="GO:0033596">
    <property type="term" value="C:TSC1-TSC2 complex"/>
    <property type="evidence" value="ECO:0007669"/>
    <property type="project" value="TreeGrafter"/>
</dbReference>
<feature type="compositionally biased region" description="Low complexity" evidence="2">
    <location>
        <begin position="74"/>
        <end position="90"/>
    </location>
</feature>
<feature type="compositionally biased region" description="Acidic residues" evidence="2">
    <location>
        <begin position="1038"/>
        <end position="1054"/>
    </location>
</feature>
<feature type="region of interest" description="Disordered" evidence="2">
    <location>
        <begin position="717"/>
        <end position="737"/>
    </location>
</feature>
<name>A0A8H7RW71_9FUNG</name>